<evidence type="ECO:0000313" key="1">
    <source>
        <dbReference type="EMBL" id="GAV09523.1"/>
    </source>
</evidence>
<keyword evidence="2" id="KW-1185">Reference proteome</keyword>
<evidence type="ECO:0000313" key="2">
    <source>
        <dbReference type="Proteomes" id="UP000186922"/>
    </source>
</evidence>
<proteinExistence type="predicted"/>
<accession>A0A1D1W9B8</accession>
<dbReference type="Proteomes" id="UP000186922">
    <property type="component" value="Unassembled WGS sequence"/>
</dbReference>
<gene>
    <name evidence="1" type="primary">RvY_19045</name>
    <name evidence="1" type="synonym">RvY_19045.5</name>
    <name evidence="1" type="ORF">RvY_19045-5</name>
</gene>
<name>A0A1D1W9B8_RAMVA</name>
<organism evidence="1 2">
    <name type="scientific">Ramazzottius varieornatus</name>
    <name type="common">Water bear</name>
    <name type="synonym">Tardigrade</name>
    <dbReference type="NCBI Taxonomy" id="947166"/>
    <lineage>
        <taxon>Eukaryota</taxon>
        <taxon>Metazoa</taxon>
        <taxon>Ecdysozoa</taxon>
        <taxon>Tardigrada</taxon>
        <taxon>Eutardigrada</taxon>
        <taxon>Parachela</taxon>
        <taxon>Hypsibioidea</taxon>
        <taxon>Ramazzottiidae</taxon>
        <taxon>Ramazzottius</taxon>
    </lineage>
</organism>
<reference evidence="1 2" key="1">
    <citation type="journal article" date="2016" name="Nat. Commun.">
        <title>Extremotolerant tardigrade genome and improved radiotolerance of human cultured cells by tardigrade-unique protein.</title>
        <authorList>
            <person name="Hashimoto T."/>
            <person name="Horikawa D.D."/>
            <person name="Saito Y."/>
            <person name="Kuwahara H."/>
            <person name="Kozuka-Hata H."/>
            <person name="Shin-I T."/>
            <person name="Minakuchi Y."/>
            <person name="Ohishi K."/>
            <person name="Motoyama A."/>
            <person name="Aizu T."/>
            <person name="Enomoto A."/>
            <person name="Kondo K."/>
            <person name="Tanaka S."/>
            <person name="Hara Y."/>
            <person name="Koshikawa S."/>
            <person name="Sagara H."/>
            <person name="Miura T."/>
            <person name="Yokobori S."/>
            <person name="Miyagawa K."/>
            <person name="Suzuki Y."/>
            <person name="Kubo T."/>
            <person name="Oyama M."/>
            <person name="Kohara Y."/>
            <person name="Fujiyama A."/>
            <person name="Arakawa K."/>
            <person name="Katayama T."/>
            <person name="Toyoda A."/>
            <person name="Kunieda T."/>
        </authorList>
    </citation>
    <scope>NUCLEOTIDE SEQUENCE [LARGE SCALE GENOMIC DNA]</scope>
    <source>
        <strain evidence="1 2">YOKOZUNA-1</strain>
    </source>
</reference>
<dbReference type="EMBL" id="BDGG01000023">
    <property type="protein sequence ID" value="GAV09523.1"/>
    <property type="molecule type" value="Genomic_DNA"/>
</dbReference>
<dbReference type="AlphaFoldDB" id="A0A1D1W9B8"/>
<sequence>MLIAKTLTSWNSSASNCTTASLLHVEIITLALYCGLDPGGLFYVQPAFEEALRDIGRLYPCVRARHNIISVPEECTDVGLTPFAHDLLGQFYYRNFARWEAANVTSFLTNTAGISVRQNISKIVLPVSCLRRHLWSSCRSLGLEYSKTSYEVGGCSLLSME</sequence>
<protein>
    <submittedName>
        <fullName evidence="1">Uncharacterized protein</fullName>
    </submittedName>
</protein>
<comment type="caution">
    <text evidence="1">The sequence shown here is derived from an EMBL/GenBank/DDBJ whole genome shotgun (WGS) entry which is preliminary data.</text>
</comment>